<dbReference type="NCBIfam" id="NF007129">
    <property type="entry name" value="PRK09570.1"/>
    <property type="match status" value="1"/>
</dbReference>
<dbReference type="GO" id="GO:0006362">
    <property type="term" value="P:transcription elongation by RNA polymerase I"/>
    <property type="evidence" value="ECO:0007669"/>
    <property type="project" value="TreeGrafter"/>
</dbReference>
<feature type="domain" description="RNA polymerase subunit H/Rpb5 C-terminal" evidence="4">
    <location>
        <begin position="44"/>
        <end position="116"/>
    </location>
</feature>
<evidence type="ECO:0000256" key="2">
    <source>
        <dbReference type="ARBA" id="ARBA00023163"/>
    </source>
</evidence>
<dbReference type="InterPro" id="IPR014381">
    <property type="entry name" value="Arch_Rpo5/euc_Rpb5"/>
</dbReference>
<name>A0A6V2H7D6_9STRA</name>
<dbReference type="GO" id="GO:0042797">
    <property type="term" value="P:tRNA transcription by RNA polymerase III"/>
    <property type="evidence" value="ECO:0007669"/>
    <property type="project" value="TreeGrafter"/>
</dbReference>
<keyword evidence="2" id="KW-0804">Transcription</keyword>
<evidence type="ECO:0000313" key="5">
    <source>
        <dbReference type="EMBL" id="CAE4617809.1"/>
    </source>
</evidence>
<dbReference type="InterPro" id="IPR036710">
    <property type="entry name" value="RNA_pol_Rpb5_N_sf"/>
</dbReference>
<reference evidence="5" key="1">
    <citation type="submission" date="2021-01" db="EMBL/GenBank/DDBJ databases">
        <authorList>
            <person name="Corre E."/>
            <person name="Pelletier E."/>
            <person name="Niang G."/>
            <person name="Scheremetjew M."/>
            <person name="Finn R."/>
            <person name="Kale V."/>
            <person name="Holt S."/>
            <person name="Cochrane G."/>
            <person name="Meng A."/>
            <person name="Brown T."/>
            <person name="Cohen L."/>
        </authorList>
    </citation>
    <scope>NUCLEOTIDE SEQUENCE</scope>
    <source>
        <strain evidence="5">GSO104</strain>
    </source>
</reference>
<dbReference type="InterPro" id="IPR000783">
    <property type="entry name" value="RNA_pol_subH/Rpb5_C"/>
</dbReference>
<dbReference type="AlphaFoldDB" id="A0A6V2H7D6"/>
<comment type="similarity">
    <text evidence="3">Belongs to the archaeal Rpo5/eukaryotic RPB5 RNA polymerase subunit family.</text>
</comment>
<organism evidence="5">
    <name type="scientific">Ditylum brightwellii</name>
    <dbReference type="NCBI Taxonomy" id="49249"/>
    <lineage>
        <taxon>Eukaryota</taxon>
        <taxon>Sar</taxon>
        <taxon>Stramenopiles</taxon>
        <taxon>Ochrophyta</taxon>
        <taxon>Bacillariophyta</taxon>
        <taxon>Mediophyceae</taxon>
        <taxon>Lithodesmiophycidae</taxon>
        <taxon>Lithodesmiales</taxon>
        <taxon>Lithodesmiaceae</taxon>
        <taxon>Ditylum</taxon>
    </lineage>
</organism>
<proteinExistence type="inferred from homology"/>
<dbReference type="GO" id="GO:0005665">
    <property type="term" value="C:RNA polymerase II, core complex"/>
    <property type="evidence" value="ECO:0007669"/>
    <property type="project" value="TreeGrafter"/>
</dbReference>
<dbReference type="Pfam" id="PF01191">
    <property type="entry name" value="RNA_pol_Rpb5_C"/>
    <property type="match status" value="1"/>
</dbReference>
<comment type="subcellular location">
    <subcellularLocation>
        <location evidence="1">Nucleus</location>
    </subcellularLocation>
</comment>
<dbReference type="GO" id="GO:0006366">
    <property type="term" value="P:transcription by RNA polymerase II"/>
    <property type="evidence" value="ECO:0007669"/>
    <property type="project" value="TreeGrafter"/>
</dbReference>
<dbReference type="GO" id="GO:0003677">
    <property type="term" value="F:DNA binding"/>
    <property type="evidence" value="ECO:0007669"/>
    <property type="project" value="InterPro"/>
</dbReference>
<evidence type="ECO:0000256" key="1">
    <source>
        <dbReference type="ARBA" id="ARBA00004123"/>
    </source>
</evidence>
<dbReference type="GO" id="GO:0005736">
    <property type="term" value="C:RNA polymerase I complex"/>
    <property type="evidence" value="ECO:0007669"/>
    <property type="project" value="TreeGrafter"/>
</dbReference>
<dbReference type="PANTHER" id="PTHR10535">
    <property type="entry name" value="DNA-DIRECTED RNA POLYMERASES I, II, AND III SUBUNIT RPABC1"/>
    <property type="match status" value="1"/>
</dbReference>
<dbReference type="FunFam" id="3.90.940.20:FF:000001">
    <property type="entry name" value="DNA-directed RNA polymerases I, II, and III subunit RPABC1"/>
    <property type="match status" value="1"/>
</dbReference>
<dbReference type="EMBL" id="HBNS01025942">
    <property type="protein sequence ID" value="CAE4617809.1"/>
    <property type="molecule type" value="Transcribed_RNA"/>
</dbReference>
<dbReference type="Gene3D" id="3.40.1340.10">
    <property type="entry name" value="RNA polymerase, Rpb5, N-terminal domain"/>
    <property type="match status" value="1"/>
</dbReference>
<evidence type="ECO:0000256" key="3">
    <source>
        <dbReference type="ARBA" id="ARBA00025765"/>
    </source>
</evidence>
<dbReference type="InterPro" id="IPR035913">
    <property type="entry name" value="RPB5-like_sf"/>
</dbReference>
<sequence>MKEETVSNAILVLREDITAFAKQAVQEMSDSFRIEHFKEAELLVDITEHNLVPEHQVLSKNEKEELLKRYRLKETQLPRIQPNDPVARYYGMKRGQVVKIIRPSETAGRYVTYRICM</sequence>
<dbReference type="PANTHER" id="PTHR10535:SF0">
    <property type="entry name" value="DNA-DIRECTED RNA POLYMERASES I, II, AND III SUBUNIT RPABC1"/>
    <property type="match status" value="1"/>
</dbReference>
<accession>A0A6V2H7D6</accession>
<evidence type="ECO:0000259" key="4">
    <source>
        <dbReference type="Pfam" id="PF01191"/>
    </source>
</evidence>
<dbReference type="HAMAP" id="MF_00025">
    <property type="entry name" value="RNApol_Rpo5_RPB5"/>
    <property type="match status" value="1"/>
</dbReference>
<dbReference type="SUPFAM" id="SSF55287">
    <property type="entry name" value="RPB5-like RNA polymerase subunit"/>
    <property type="match status" value="1"/>
</dbReference>
<dbReference type="Gene3D" id="3.90.940.20">
    <property type="entry name" value="RPB5-like RNA polymerase subunit"/>
    <property type="match status" value="1"/>
</dbReference>
<protein>
    <recommendedName>
        <fullName evidence="4">RNA polymerase subunit H/Rpb5 C-terminal domain-containing protein</fullName>
    </recommendedName>
</protein>
<dbReference type="SUPFAM" id="SSF53036">
    <property type="entry name" value="Eukaryotic RPB5 N-terminal domain"/>
    <property type="match status" value="1"/>
</dbReference>
<dbReference type="GO" id="GO:0005666">
    <property type="term" value="C:RNA polymerase III complex"/>
    <property type="evidence" value="ECO:0007669"/>
    <property type="project" value="TreeGrafter"/>
</dbReference>
<dbReference type="GO" id="GO:0003899">
    <property type="term" value="F:DNA-directed RNA polymerase activity"/>
    <property type="evidence" value="ECO:0007669"/>
    <property type="project" value="InterPro"/>
</dbReference>
<gene>
    <name evidence="5" type="ORF">DBRI00130_LOCUS20458</name>
</gene>